<dbReference type="Pfam" id="PF07238">
    <property type="entry name" value="PilZ"/>
    <property type="match status" value="1"/>
</dbReference>
<dbReference type="Proteomes" id="UP000823616">
    <property type="component" value="Unassembled WGS sequence"/>
</dbReference>
<feature type="domain" description="PilZN3" evidence="3">
    <location>
        <begin position="7"/>
        <end position="141"/>
    </location>
</feature>
<evidence type="ECO:0000256" key="1">
    <source>
        <dbReference type="SAM" id="MobiDB-lite"/>
    </source>
</evidence>
<reference evidence="4" key="2">
    <citation type="journal article" date="2021" name="PeerJ">
        <title>Extensive microbial diversity within the chicken gut microbiome revealed by metagenomics and culture.</title>
        <authorList>
            <person name="Gilroy R."/>
            <person name="Ravi A."/>
            <person name="Getino M."/>
            <person name="Pursley I."/>
            <person name="Horton D.L."/>
            <person name="Alikhan N.F."/>
            <person name="Baker D."/>
            <person name="Gharbi K."/>
            <person name="Hall N."/>
            <person name="Watson M."/>
            <person name="Adriaenssens E.M."/>
            <person name="Foster-Nyarko E."/>
            <person name="Jarju S."/>
            <person name="Secka A."/>
            <person name="Antonio M."/>
            <person name="Oren A."/>
            <person name="Chaudhuri R.R."/>
            <person name="La Ragione R."/>
            <person name="Hildebrand F."/>
            <person name="Pallen M.J."/>
        </authorList>
    </citation>
    <scope>NUCLEOTIDE SEQUENCE</scope>
    <source>
        <strain evidence="4">B3-4054</strain>
    </source>
</reference>
<evidence type="ECO:0000259" key="2">
    <source>
        <dbReference type="Pfam" id="PF07238"/>
    </source>
</evidence>
<gene>
    <name evidence="4" type="ORF">IAA96_02375</name>
</gene>
<protein>
    <submittedName>
        <fullName evidence="4">PilZ domain-containing protein</fullName>
    </submittedName>
</protein>
<feature type="region of interest" description="Disordered" evidence="1">
    <location>
        <begin position="278"/>
        <end position="311"/>
    </location>
</feature>
<dbReference type="InterPro" id="IPR009875">
    <property type="entry name" value="PilZ_domain"/>
</dbReference>
<dbReference type="EMBL" id="JADIMS010000039">
    <property type="protein sequence ID" value="MBO8449931.1"/>
    <property type="molecule type" value="Genomic_DNA"/>
</dbReference>
<dbReference type="AlphaFoldDB" id="A0A9D9EKT3"/>
<sequence length="311" mass="35208">MAYSTSQQLTRYYDLYKNIDVTFTKEVIGLLGLQTQHVFIKTDGRQWPCVIHSSSLLGAKVIAGNKNGLVAVIQKDTSALSLRFSFIDSENKEPVTFFINAKALGFSPYGNNNDLMLIQLQYIQRAPDFLIEKLGFLLDANVNSARRKDDRVLITPDTMRKTGILRKETIVYIQGVPRRCILRDISFSGAKIIMMGLAQFVRDKEAVLRIDFDEPRAAIGLHGQIIRTEDVRGRKDLVALAIHFFEAEVPMTYKMHLNSYITTQTKHDINRMQSEKIRMQEQQEGQPQVKPANGTPQTMQPSAQTAVRTGL</sequence>
<feature type="domain" description="PilZ" evidence="2">
    <location>
        <begin position="173"/>
        <end position="261"/>
    </location>
</feature>
<name>A0A9D9EKT3_9SPIR</name>
<accession>A0A9D9EKT3</accession>
<evidence type="ECO:0000313" key="4">
    <source>
        <dbReference type="EMBL" id="MBO8449931.1"/>
    </source>
</evidence>
<proteinExistence type="predicted"/>
<comment type="caution">
    <text evidence="4">The sequence shown here is derived from an EMBL/GenBank/DDBJ whole genome shotgun (WGS) entry which is preliminary data.</text>
</comment>
<organism evidence="4 5">
    <name type="scientific">Candidatus Avitreponema avistercoris</name>
    <dbReference type="NCBI Taxonomy" id="2840705"/>
    <lineage>
        <taxon>Bacteria</taxon>
        <taxon>Pseudomonadati</taxon>
        <taxon>Spirochaetota</taxon>
        <taxon>Spirochaetia</taxon>
        <taxon>Spirochaetales</taxon>
        <taxon>Candidatus Avitreponema</taxon>
    </lineage>
</organism>
<evidence type="ECO:0000313" key="5">
    <source>
        <dbReference type="Proteomes" id="UP000823616"/>
    </source>
</evidence>
<reference evidence="4" key="1">
    <citation type="submission" date="2020-10" db="EMBL/GenBank/DDBJ databases">
        <authorList>
            <person name="Gilroy R."/>
        </authorList>
    </citation>
    <scope>NUCLEOTIDE SEQUENCE</scope>
    <source>
        <strain evidence="4">B3-4054</strain>
    </source>
</reference>
<dbReference type="InterPro" id="IPR046853">
    <property type="entry name" value="PilZN3"/>
</dbReference>
<evidence type="ECO:0000259" key="3">
    <source>
        <dbReference type="Pfam" id="PF20424"/>
    </source>
</evidence>
<dbReference type="GO" id="GO:0035438">
    <property type="term" value="F:cyclic-di-GMP binding"/>
    <property type="evidence" value="ECO:0007669"/>
    <property type="project" value="InterPro"/>
</dbReference>
<dbReference type="Pfam" id="PF20424">
    <property type="entry name" value="PilZN3"/>
    <property type="match status" value="1"/>
</dbReference>
<feature type="compositionally biased region" description="Polar residues" evidence="1">
    <location>
        <begin position="294"/>
        <end position="311"/>
    </location>
</feature>